<dbReference type="EMBL" id="RDPI01001454">
    <property type="protein sequence ID" value="MBF4377151.1"/>
    <property type="molecule type" value="Genomic_DNA"/>
</dbReference>
<dbReference type="Proteomes" id="UP000726136">
    <property type="component" value="Unassembled WGS sequence"/>
</dbReference>
<accession>A0ABR9ZGG2</accession>
<comment type="caution">
    <text evidence="1">The sequence shown here is derived from an EMBL/GenBank/DDBJ whole genome shotgun (WGS) entry which is preliminary data.</text>
</comment>
<dbReference type="RefSeq" id="WP_194665168.1">
    <property type="nucleotide sequence ID" value="NZ_RDPI01001454.1"/>
</dbReference>
<protein>
    <submittedName>
        <fullName evidence="1">Uncharacterized protein</fullName>
    </submittedName>
</protein>
<organism evidence="1 2">
    <name type="scientific">Vibrio anguillarum</name>
    <name type="common">Listonella anguillarum</name>
    <dbReference type="NCBI Taxonomy" id="55601"/>
    <lineage>
        <taxon>Bacteria</taxon>
        <taxon>Pseudomonadati</taxon>
        <taxon>Pseudomonadota</taxon>
        <taxon>Gammaproteobacteria</taxon>
        <taxon>Vibrionales</taxon>
        <taxon>Vibrionaceae</taxon>
        <taxon>Vibrio</taxon>
    </lineage>
</organism>
<sequence length="89" mass="10383">WREDLIQPPKDYIDDVFIKKTWSNMESEPLGKISKAHWQSCEDELLKQYIHRPHDALINSGYEGITDTLVNALNVDSNQQPKRKVFNNA</sequence>
<reference evidence="1 2" key="1">
    <citation type="journal article" date="2021" name="PeerJ">
        <title>Analysis of 44 Vibrio anguillarum genomes reveals high genetic diversity.</title>
        <authorList>
            <person name="Hansen M.J."/>
            <person name="Dalsgaard I."/>
        </authorList>
    </citation>
    <scope>NUCLEOTIDE SEQUENCE [LARGE SCALE GENOMIC DNA]</scope>
    <source>
        <strain evidence="1 2">040915-1/1B</strain>
    </source>
</reference>
<evidence type="ECO:0000313" key="1">
    <source>
        <dbReference type="EMBL" id="MBF4377151.1"/>
    </source>
</evidence>
<proteinExistence type="predicted"/>
<name>A0ABR9ZGG2_VIBAN</name>
<feature type="non-terminal residue" evidence="1">
    <location>
        <position position="1"/>
    </location>
</feature>
<evidence type="ECO:0000313" key="2">
    <source>
        <dbReference type="Proteomes" id="UP000726136"/>
    </source>
</evidence>
<gene>
    <name evidence="1" type="ORF">EAY46_29690</name>
</gene>
<keyword evidence="2" id="KW-1185">Reference proteome</keyword>